<gene>
    <name evidence="1" type="ORF">GCM10022246_08160</name>
</gene>
<dbReference type="RefSeq" id="WP_344765174.1">
    <property type="nucleotide sequence ID" value="NZ_BAABAK010000003.1"/>
</dbReference>
<evidence type="ECO:0000313" key="2">
    <source>
        <dbReference type="Proteomes" id="UP001501081"/>
    </source>
</evidence>
<comment type="caution">
    <text evidence="1">The sequence shown here is derived from an EMBL/GenBank/DDBJ whole genome shotgun (WGS) entry which is preliminary data.</text>
</comment>
<reference evidence="2" key="1">
    <citation type="journal article" date="2019" name="Int. J. Syst. Evol. Microbiol.">
        <title>The Global Catalogue of Microorganisms (GCM) 10K type strain sequencing project: providing services to taxonomists for standard genome sequencing and annotation.</title>
        <authorList>
            <consortium name="The Broad Institute Genomics Platform"/>
            <consortium name="The Broad Institute Genome Sequencing Center for Infectious Disease"/>
            <person name="Wu L."/>
            <person name="Ma J."/>
        </authorList>
    </citation>
    <scope>NUCLEOTIDE SEQUENCE [LARGE SCALE GENOMIC DNA]</scope>
    <source>
        <strain evidence="2">JCM 17338</strain>
    </source>
</reference>
<name>A0ABP7NYG7_9SPHI</name>
<protein>
    <submittedName>
        <fullName evidence="1">Uncharacterized protein</fullName>
    </submittedName>
</protein>
<sequence>MYKGKKNQLILNIGRDLIVMNAVDGAKDLHRIVINNSFAGFIEKRDGEYHRVDGSEIHNLIFAEICQLIA</sequence>
<dbReference type="EMBL" id="BAABAK010000003">
    <property type="protein sequence ID" value="GAA3956589.1"/>
    <property type="molecule type" value="Genomic_DNA"/>
</dbReference>
<keyword evidence="2" id="KW-1185">Reference proteome</keyword>
<organism evidence="1 2">
    <name type="scientific">Pedobacter ginsengiterrae</name>
    <dbReference type="NCBI Taxonomy" id="871696"/>
    <lineage>
        <taxon>Bacteria</taxon>
        <taxon>Pseudomonadati</taxon>
        <taxon>Bacteroidota</taxon>
        <taxon>Sphingobacteriia</taxon>
        <taxon>Sphingobacteriales</taxon>
        <taxon>Sphingobacteriaceae</taxon>
        <taxon>Pedobacter</taxon>
    </lineage>
</organism>
<evidence type="ECO:0000313" key="1">
    <source>
        <dbReference type="EMBL" id="GAA3956589.1"/>
    </source>
</evidence>
<accession>A0ABP7NYG7</accession>
<dbReference type="Proteomes" id="UP001501081">
    <property type="component" value="Unassembled WGS sequence"/>
</dbReference>
<proteinExistence type="predicted"/>